<dbReference type="CDD" id="cd10448">
    <property type="entry name" value="GIY-YIG_unchar_3"/>
    <property type="match status" value="1"/>
</dbReference>
<accession>A0A2H0W211</accession>
<dbReference type="InterPro" id="IPR050190">
    <property type="entry name" value="UPF0213_domain"/>
</dbReference>
<dbReference type="AlphaFoldDB" id="A0A2H0W211"/>
<organism evidence="3 4">
    <name type="scientific">Candidatus Buchananbacteria bacterium CG10_big_fil_rev_8_21_14_0_10_42_9</name>
    <dbReference type="NCBI Taxonomy" id="1974526"/>
    <lineage>
        <taxon>Bacteria</taxon>
        <taxon>Candidatus Buchananiibacteriota</taxon>
    </lineage>
</organism>
<dbReference type="PANTHER" id="PTHR34477:SF5">
    <property type="entry name" value="BSL5627 PROTEIN"/>
    <property type="match status" value="1"/>
</dbReference>
<dbReference type="SMART" id="SM00465">
    <property type="entry name" value="GIYc"/>
    <property type="match status" value="1"/>
</dbReference>
<dbReference type="EMBL" id="PEZZ01000007">
    <property type="protein sequence ID" value="PIS05384.1"/>
    <property type="molecule type" value="Genomic_DNA"/>
</dbReference>
<dbReference type="InterPro" id="IPR000305">
    <property type="entry name" value="GIY-YIG_endonuc"/>
</dbReference>
<comment type="similarity">
    <text evidence="1">Belongs to the UPF0213 family.</text>
</comment>
<comment type="caution">
    <text evidence="3">The sequence shown here is derived from an EMBL/GenBank/DDBJ whole genome shotgun (WGS) entry which is preliminary data.</text>
</comment>
<gene>
    <name evidence="3" type="ORF">COT81_01220</name>
</gene>
<dbReference type="Gene3D" id="3.40.1440.10">
    <property type="entry name" value="GIY-YIG endonuclease"/>
    <property type="match status" value="1"/>
</dbReference>
<proteinExistence type="inferred from homology"/>
<feature type="domain" description="GIY-YIG" evidence="2">
    <location>
        <begin position="2"/>
        <end position="79"/>
    </location>
</feature>
<dbReference type="InterPro" id="IPR035901">
    <property type="entry name" value="GIY-YIG_endonuc_sf"/>
</dbReference>
<name>A0A2H0W211_9BACT</name>
<evidence type="ECO:0000313" key="3">
    <source>
        <dbReference type="EMBL" id="PIS05384.1"/>
    </source>
</evidence>
<reference evidence="4" key="1">
    <citation type="submission" date="2017-09" db="EMBL/GenBank/DDBJ databases">
        <title>Depth-based differentiation of microbial function through sediment-hosted aquifers and enrichment of novel symbionts in the deep terrestrial subsurface.</title>
        <authorList>
            <person name="Probst A.J."/>
            <person name="Ladd B."/>
            <person name="Jarett J.K."/>
            <person name="Geller-Mcgrath D.E."/>
            <person name="Sieber C.M.K."/>
            <person name="Emerson J.B."/>
            <person name="Anantharaman K."/>
            <person name="Thomas B.C."/>
            <person name="Malmstrom R."/>
            <person name="Stieglmeier M."/>
            <person name="Klingl A."/>
            <person name="Woyke T."/>
            <person name="Ryan C.M."/>
            <person name="Banfield J.F."/>
        </authorList>
    </citation>
    <scope>NUCLEOTIDE SEQUENCE [LARGE SCALE GENOMIC DNA]</scope>
</reference>
<dbReference type="Pfam" id="PF01541">
    <property type="entry name" value="GIY-YIG"/>
    <property type="match status" value="1"/>
</dbReference>
<protein>
    <recommendedName>
        <fullName evidence="2">GIY-YIG domain-containing protein</fullName>
    </recommendedName>
</protein>
<evidence type="ECO:0000256" key="1">
    <source>
        <dbReference type="ARBA" id="ARBA00007435"/>
    </source>
</evidence>
<evidence type="ECO:0000259" key="2">
    <source>
        <dbReference type="PROSITE" id="PS50164"/>
    </source>
</evidence>
<sequence>MKKYYVYIMTNKIDTVLYIGVTNDLNKRVWRHKQKSVKGFTQKYNVTKLIYYEEFINVRDAITREKQLKAWKRKWKYELVDTVNPKWLDLYELI</sequence>
<dbReference type="PROSITE" id="PS50164">
    <property type="entry name" value="GIY_YIG"/>
    <property type="match status" value="1"/>
</dbReference>
<dbReference type="PANTHER" id="PTHR34477">
    <property type="entry name" value="UPF0213 PROTEIN YHBQ"/>
    <property type="match status" value="1"/>
</dbReference>
<evidence type="ECO:0000313" key="4">
    <source>
        <dbReference type="Proteomes" id="UP000230935"/>
    </source>
</evidence>
<dbReference type="SUPFAM" id="SSF82771">
    <property type="entry name" value="GIY-YIG endonuclease"/>
    <property type="match status" value="1"/>
</dbReference>
<dbReference type="Proteomes" id="UP000230935">
    <property type="component" value="Unassembled WGS sequence"/>
</dbReference>